<feature type="transmembrane region" description="Helical" evidence="12">
    <location>
        <begin position="134"/>
        <end position="156"/>
    </location>
</feature>
<evidence type="ECO:0000256" key="9">
    <source>
        <dbReference type="ARBA" id="ARBA00023139"/>
    </source>
</evidence>
<keyword evidence="7 12" id="KW-1133">Transmembrane helix</keyword>
<dbReference type="HAMAP" id="MF_01811">
    <property type="entry name" value="YidC_type2"/>
    <property type="match status" value="1"/>
</dbReference>
<keyword evidence="5 12" id="KW-0732">Signal</keyword>
<feature type="transmembrane region" description="Helical" evidence="12">
    <location>
        <begin position="228"/>
        <end position="249"/>
    </location>
</feature>
<keyword evidence="2 12" id="KW-0813">Transport</keyword>
<feature type="compositionally biased region" description="Basic residues" evidence="14">
    <location>
        <begin position="267"/>
        <end position="284"/>
    </location>
</feature>
<name>A0A1M4X6X3_9LACT</name>
<feature type="transmembrane region" description="Helical" evidence="12">
    <location>
        <begin position="206"/>
        <end position="222"/>
    </location>
</feature>
<evidence type="ECO:0000256" key="11">
    <source>
        <dbReference type="ARBA" id="ARBA00023288"/>
    </source>
</evidence>
<comment type="function">
    <text evidence="12">Required for the insertion and/or proper folding and/or complex formation of integral membrane proteins into the membrane. Involved in integration of membrane proteins that insert both dependently and independently of the Sec translocase complex, as well as at least some lipoproteins.</text>
</comment>
<keyword evidence="11 12" id="KW-0449">Lipoprotein</keyword>
<dbReference type="PANTHER" id="PTHR12428:SF65">
    <property type="entry name" value="CYTOCHROME C OXIDASE ASSEMBLY PROTEIN COX18, MITOCHONDRIAL"/>
    <property type="match status" value="1"/>
</dbReference>
<proteinExistence type="inferred from homology"/>
<evidence type="ECO:0000256" key="13">
    <source>
        <dbReference type="SAM" id="Coils"/>
    </source>
</evidence>
<keyword evidence="8 12" id="KW-0472">Membrane</keyword>
<evidence type="ECO:0000256" key="12">
    <source>
        <dbReference type="HAMAP-Rule" id="MF_01811"/>
    </source>
</evidence>
<evidence type="ECO:0000256" key="10">
    <source>
        <dbReference type="ARBA" id="ARBA00023186"/>
    </source>
</evidence>
<evidence type="ECO:0000313" key="17">
    <source>
        <dbReference type="Proteomes" id="UP000184128"/>
    </source>
</evidence>
<accession>A0A1M4X6X3</accession>
<evidence type="ECO:0000256" key="3">
    <source>
        <dbReference type="ARBA" id="ARBA00022475"/>
    </source>
</evidence>
<dbReference type="InterPro" id="IPR023060">
    <property type="entry name" value="YidC/YidC1/YidC2_Firmicutes"/>
</dbReference>
<dbReference type="GO" id="GO:0005886">
    <property type="term" value="C:plasma membrane"/>
    <property type="evidence" value="ECO:0007669"/>
    <property type="project" value="UniProtKB-SubCell"/>
</dbReference>
<keyword evidence="6 12" id="KW-0653">Protein transport</keyword>
<dbReference type="STRING" id="1121025.SAMN02745249_01357"/>
<feature type="compositionally biased region" description="Basic and acidic residues" evidence="14">
    <location>
        <begin position="256"/>
        <end position="266"/>
    </location>
</feature>
<comment type="subcellular location">
    <subcellularLocation>
        <location evidence="1 12">Cell membrane</location>
        <topology evidence="1 12">Multi-pass membrane protein</topology>
    </subcellularLocation>
</comment>
<evidence type="ECO:0000256" key="2">
    <source>
        <dbReference type="ARBA" id="ARBA00022448"/>
    </source>
</evidence>
<dbReference type="PRINTS" id="PR00701">
    <property type="entry name" value="60KDINNERMP"/>
</dbReference>
<feature type="transmembrane region" description="Helical" evidence="12">
    <location>
        <begin position="53"/>
        <end position="83"/>
    </location>
</feature>
<evidence type="ECO:0000256" key="5">
    <source>
        <dbReference type="ARBA" id="ARBA00022729"/>
    </source>
</evidence>
<dbReference type="Pfam" id="PF02096">
    <property type="entry name" value="60KD_IMP"/>
    <property type="match status" value="1"/>
</dbReference>
<organism evidence="16 17">
    <name type="scientific">Atopostipes suicloacalis DSM 15692</name>
    <dbReference type="NCBI Taxonomy" id="1121025"/>
    <lineage>
        <taxon>Bacteria</taxon>
        <taxon>Bacillati</taxon>
        <taxon>Bacillota</taxon>
        <taxon>Bacilli</taxon>
        <taxon>Lactobacillales</taxon>
        <taxon>Carnobacteriaceae</taxon>
        <taxon>Atopostipes</taxon>
    </lineage>
</organism>
<evidence type="ECO:0000256" key="14">
    <source>
        <dbReference type="SAM" id="MobiDB-lite"/>
    </source>
</evidence>
<dbReference type="CDD" id="cd20070">
    <property type="entry name" value="5TM_YidC_Alb3"/>
    <property type="match status" value="1"/>
</dbReference>
<dbReference type="Proteomes" id="UP000184128">
    <property type="component" value="Unassembled WGS sequence"/>
</dbReference>
<dbReference type="InterPro" id="IPR001708">
    <property type="entry name" value="YidC/ALB3/OXA1/COX18"/>
</dbReference>
<evidence type="ECO:0000256" key="8">
    <source>
        <dbReference type="ARBA" id="ARBA00023136"/>
    </source>
</evidence>
<evidence type="ECO:0000313" key="16">
    <source>
        <dbReference type="EMBL" id="SHE88842.1"/>
    </source>
</evidence>
<evidence type="ECO:0000259" key="15">
    <source>
        <dbReference type="Pfam" id="PF02096"/>
    </source>
</evidence>
<comment type="similarity">
    <text evidence="12">Belongs to the OXA1/ALB3/YidC family. Type 2 subfamily.</text>
</comment>
<dbReference type="GO" id="GO:0032977">
    <property type="term" value="F:membrane insertase activity"/>
    <property type="evidence" value="ECO:0007669"/>
    <property type="project" value="InterPro"/>
</dbReference>
<keyword evidence="13" id="KW-0175">Coiled coil</keyword>
<feature type="region of interest" description="Disordered" evidence="14">
    <location>
        <begin position="256"/>
        <end position="284"/>
    </location>
</feature>
<keyword evidence="10 12" id="KW-0143">Chaperone</keyword>
<dbReference type="GO" id="GO:0015031">
    <property type="term" value="P:protein transport"/>
    <property type="evidence" value="ECO:0007669"/>
    <property type="project" value="UniProtKB-KW"/>
</dbReference>
<evidence type="ECO:0000256" key="4">
    <source>
        <dbReference type="ARBA" id="ARBA00022692"/>
    </source>
</evidence>
<feature type="domain" description="Membrane insertase YidC/Oxa/ALB C-terminal" evidence="15">
    <location>
        <begin position="65"/>
        <end position="245"/>
    </location>
</feature>
<dbReference type="NCBIfam" id="TIGR03592">
    <property type="entry name" value="yidC_oxa1_cterm"/>
    <property type="match status" value="1"/>
</dbReference>
<feature type="coiled-coil region" evidence="13">
    <location>
        <begin position="101"/>
        <end position="129"/>
    </location>
</feature>
<dbReference type="InterPro" id="IPR028055">
    <property type="entry name" value="YidC/Oxa/ALB_C"/>
</dbReference>
<dbReference type="InterPro" id="IPR047196">
    <property type="entry name" value="YidC_ALB_C"/>
</dbReference>
<keyword evidence="17" id="KW-1185">Reference proteome</keyword>
<dbReference type="AlphaFoldDB" id="A0A1M4X6X3"/>
<evidence type="ECO:0000256" key="1">
    <source>
        <dbReference type="ARBA" id="ARBA00004651"/>
    </source>
</evidence>
<dbReference type="GO" id="GO:0051205">
    <property type="term" value="P:protein insertion into membrane"/>
    <property type="evidence" value="ECO:0007669"/>
    <property type="project" value="TreeGrafter"/>
</dbReference>
<keyword evidence="4 12" id="KW-0812">Transmembrane</keyword>
<dbReference type="PROSITE" id="PS51257">
    <property type="entry name" value="PROKAR_LIPOPROTEIN"/>
    <property type="match status" value="1"/>
</dbReference>
<protein>
    <recommendedName>
        <fullName evidence="12">Membrane protein insertase YidC</fullName>
    </recommendedName>
    <alternativeName>
        <fullName evidence="12">Foldase YidC</fullName>
    </alternativeName>
    <alternativeName>
        <fullName evidence="12">Membrane integrase YidC</fullName>
    </alternativeName>
    <alternativeName>
        <fullName evidence="12">Membrane protein YidC</fullName>
    </alternativeName>
</protein>
<reference evidence="17" key="1">
    <citation type="submission" date="2016-11" db="EMBL/GenBank/DDBJ databases">
        <authorList>
            <person name="Varghese N."/>
            <person name="Submissions S."/>
        </authorList>
    </citation>
    <scope>NUCLEOTIDE SEQUENCE [LARGE SCALE GENOMIC DNA]</scope>
    <source>
        <strain evidence="17">DSM 15692</strain>
    </source>
</reference>
<evidence type="ECO:0000256" key="7">
    <source>
        <dbReference type="ARBA" id="ARBA00022989"/>
    </source>
</evidence>
<dbReference type="EMBL" id="FQUF01000019">
    <property type="protein sequence ID" value="SHE88842.1"/>
    <property type="molecule type" value="Genomic_DNA"/>
</dbReference>
<gene>
    <name evidence="12" type="primary">yidC</name>
    <name evidence="16" type="ORF">SAMN02745249_01357</name>
</gene>
<sequence length="284" mass="32270">MKDFYKKNKRMLLTLTLVSFVVFLSACGASTEPIGPDSSGFWDGVIIYNLSQFILWLSDLFGGSYGLAVIVFTALGQIILLPLTNYQQKSMEKTQEIQPQLEELREKYSSKDEETQAKLQEETKKLQDEAGVNPLMGCLPMLIQMPIFISLYQTVVRTPVLATGHFLWLELGKADPYYILPVLAAIFTLANSLLMSYGNPATKTNAMSFIMPAMIFFITFRVSSSLSLYFATSNATRAIITLIFNNPFVKRRKLKEKEEMEKEAERRRKRAINKARKTGRSVRK</sequence>
<feature type="transmembrane region" description="Helical" evidence="12">
    <location>
        <begin position="176"/>
        <end position="194"/>
    </location>
</feature>
<dbReference type="PANTHER" id="PTHR12428">
    <property type="entry name" value="OXA1"/>
    <property type="match status" value="1"/>
</dbReference>
<keyword evidence="3 12" id="KW-1003">Cell membrane</keyword>
<keyword evidence="9" id="KW-0564">Palmitate</keyword>
<evidence type="ECO:0000256" key="6">
    <source>
        <dbReference type="ARBA" id="ARBA00022927"/>
    </source>
</evidence>
<dbReference type="RefSeq" id="WP_234945817.1">
    <property type="nucleotide sequence ID" value="NZ_FQUF01000019.1"/>
</dbReference>